<dbReference type="InterPro" id="IPR027417">
    <property type="entry name" value="P-loop_NTPase"/>
</dbReference>
<dbReference type="EMBL" id="CP092879">
    <property type="protein sequence ID" value="UYV79528.1"/>
    <property type="molecule type" value="Genomic_DNA"/>
</dbReference>
<dbReference type="InterPro" id="IPR003960">
    <property type="entry name" value="ATPase_AAA_CS"/>
</dbReference>
<sequence length="475" mass="53664">MVQAMLIMKASQEAIKRLEEESLIRQENIRKATADYELEQRAKQDSRLMEAKAKAKAKARRENIDISLMEIREKVNQQRITIQESISSIGNLLGSGFQSFFSSYDKPIRLVGTVTLVAAGIYVSKNSTRLLSRYVESHLFQPALIRESSRVSPGEFLKHPILTSKRILAKPSDALKGVILSPEIEERVRQIAVATANTRKNKGKFRNVLLHGPPGTGKTLFAKKLALHSGLDYAMMSGGDVLPLGRNAVQAIHKVLDWSKTSRKGLILFIDEADAFLSSRANMRMSEDLRAAVNTVLTETGSLSNRMMLVVATNMADELDSAFHNRMDITLEFGLPALEERERLVRHYFDEFVLQPFHEGKSKVKVDQFDFGEMCRDIAQKTEGFSGREIAKMVLSWQVSCCCRSLPFQPHQQVQMAGFTSENGLLTKELIYQKLKESKEQVQLYHLWANQQESNRMKHIKSVLESSPHLNLAVK</sequence>
<name>A0ABY6LI28_9ARAC</name>
<evidence type="ECO:0000256" key="1">
    <source>
        <dbReference type="ARBA" id="ARBA00004273"/>
    </source>
</evidence>
<evidence type="ECO:0000256" key="10">
    <source>
        <dbReference type="RuleBase" id="RU003651"/>
    </source>
</evidence>
<dbReference type="InterPro" id="IPR003593">
    <property type="entry name" value="AAA+_ATPase"/>
</dbReference>
<protein>
    <submittedName>
        <fullName evidence="12">ATAD3A</fullName>
    </submittedName>
</protein>
<evidence type="ECO:0000313" key="12">
    <source>
        <dbReference type="EMBL" id="UYV79528.1"/>
    </source>
</evidence>
<organism evidence="12 13">
    <name type="scientific">Cordylochernes scorpioides</name>
    <dbReference type="NCBI Taxonomy" id="51811"/>
    <lineage>
        <taxon>Eukaryota</taxon>
        <taxon>Metazoa</taxon>
        <taxon>Ecdysozoa</taxon>
        <taxon>Arthropoda</taxon>
        <taxon>Chelicerata</taxon>
        <taxon>Arachnida</taxon>
        <taxon>Pseudoscorpiones</taxon>
        <taxon>Cheliferoidea</taxon>
        <taxon>Chernetidae</taxon>
        <taxon>Cordylochernes</taxon>
    </lineage>
</organism>
<dbReference type="InterPro" id="IPR003959">
    <property type="entry name" value="ATPase_AAA_core"/>
</dbReference>
<evidence type="ECO:0000259" key="11">
    <source>
        <dbReference type="SMART" id="SM00382"/>
    </source>
</evidence>
<comment type="similarity">
    <text evidence="10">Belongs to the AAA ATPase family.</text>
</comment>
<evidence type="ECO:0000256" key="3">
    <source>
        <dbReference type="ARBA" id="ARBA00022741"/>
    </source>
</evidence>
<dbReference type="PROSITE" id="PS00674">
    <property type="entry name" value="AAA"/>
    <property type="match status" value="1"/>
</dbReference>
<evidence type="ECO:0000313" key="13">
    <source>
        <dbReference type="Proteomes" id="UP001235939"/>
    </source>
</evidence>
<evidence type="ECO:0000256" key="7">
    <source>
        <dbReference type="ARBA" id="ARBA00023128"/>
    </source>
</evidence>
<evidence type="ECO:0000256" key="9">
    <source>
        <dbReference type="ARBA" id="ARBA00023271"/>
    </source>
</evidence>
<accession>A0ABY6LI28</accession>
<dbReference type="InterPro" id="IPR021911">
    <property type="entry name" value="ATAD3_N"/>
</dbReference>
<dbReference type="Pfam" id="PF00004">
    <property type="entry name" value="AAA"/>
    <property type="match status" value="1"/>
</dbReference>
<dbReference type="Proteomes" id="UP001235939">
    <property type="component" value="Chromosome 17"/>
</dbReference>
<evidence type="ECO:0000256" key="8">
    <source>
        <dbReference type="ARBA" id="ARBA00023136"/>
    </source>
</evidence>
<dbReference type="Pfam" id="PF12037">
    <property type="entry name" value="ATAD3_N"/>
    <property type="match status" value="1"/>
</dbReference>
<keyword evidence="4" id="KW-0999">Mitochondrion inner membrane</keyword>
<keyword evidence="8" id="KW-0472">Membrane</keyword>
<keyword evidence="6" id="KW-0175">Coiled coil</keyword>
<evidence type="ECO:0000256" key="6">
    <source>
        <dbReference type="ARBA" id="ARBA00023054"/>
    </source>
</evidence>
<evidence type="ECO:0000256" key="4">
    <source>
        <dbReference type="ARBA" id="ARBA00022792"/>
    </source>
</evidence>
<keyword evidence="5 10" id="KW-0067">ATP-binding</keyword>
<gene>
    <name evidence="12" type="ORF">LAZ67_17003019</name>
</gene>
<comment type="subcellular location">
    <subcellularLocation>
        <location evidence="1">Mitochondrion inner membrane</location>
    </subcellularLocation>
    <subcellularLocation>
        <location evidence="2">Mitochondrion matrix</location>
        <location evidence="2">Mitochondrion nucleoid</location>
    </subcellularLocation>
</comment>
<feature type="domain" description="AAA+ ATPase" evidence="11">
    <location>
        <begin position="204"/>
        <end position="333"/>
    </location>
</feature>
<dbReference type="SUPFAM" id="SSF52540">
    <property type="entry name" value="P-loop containing nucleoside triphosphate hydrolases"/>
    <property type="match status" value="1"/>
</dbReference>
<evidence type="ECO:0000256" key="5">
    <source>
        <dbReference type="ARBA" id="ARBA00022840"/>
    </source>
</evidence>
<keyword evidence="13" id="KW-1185">Reference proteome</keyword>
<dbReference type="PANTHER" id="PTHR23075:SF0">
    <property type="entry name" value="ATPASE FAMILY AAA DOMAIN-CONTAINING PROTEIN 3"/>
    <property type="match status" value="1"/>
</dbReference>
<reference evidence="12 13" key="1">
    <citation type="submission" date="2022-01" db="EMBL/GenBank/DDBJ databases">
        <title>A chromosomal length assembly of Cordylochernes scorpioides.</title>
        <authorList>
            <person name="Zeh D."/>
            <person name="Zeh J."/>
        </authorList>
    </citation>
    <scope>NUCLEOTIDE SEQUENCE [LARGE SCALE GENOMIC DNA]</scope>
    <source>
        <strain evidence="12">IN4F17</strain>
        <tissue evidence="12">Whole Body</tissue>
    </source>
</reference>
<keyword evidence="3 10" id="KW-0547">Nucleotide-binding</keyword>
<dbReference type="Gene3D" id="3.40.50.300">
    <property type="entry name" value="P-loop containing nucleotide triphosphate hydrolases"/>
    <property type="match status" value="1"/>
</dbReference>
<keyword evidence="9" id="KW-1135">Mitochondrion nucleoid</keyword>
<keyword evidence="7" id="KW-0496">Mitochondrion</keyword>
<dbReference type="SMART" id="SM00382">
    <property type="entry name" value="AAA"/>
    <property type="match status" value="1"/>
</dbReference>
<dbReference type="PANTHER" id="PTHR23075">
    <property type="entry name" value="PUTATIVE ATP-ASE"/>
    <property type="match status" value="1"/>
</dbReference>
<evidence type="ECO:0000256" key="2">
    <source>
        <dbReference type="ARBA" id="ARBA00004436"/>
    </source>
</evidence>
<proteinExistence type="inferred from homology"/>